<dbReference type="AlphaFoldDB" id="A0A1X3GU18"/>
<dbReference type="PANTHER" id="PTHR42792">
    <property type="entry name" value="FLAGELLIN"/>
    <property type="match status" value="1"/>
</dbReference>
<keyword evidence="1" id="KW-0969">Cilium</keyword>
<dbReference type="Proteomes" id="UP000193553">
    <property type="component" value="Unassembled WGS sequence"/>
</dbReference>
<sequence>MSISSINYSSSVLGSQIRNINQQLTDLSTQLSTGKLSQNYSGMGTNEGFAIAGRAQLSNIAAYTDTMTNVNVSINLANTALQSLTTIRNTVQTGSANTAQDLNVNGQTVAQNTAAAQFGSMVGVLNTQSGNRYLFSGTAFNTPSVANAGDIINGTTTQAGFKTVMAERQAADLGANGMGRLVLTTPQPTPSSVKVSEDFAASPFGLKIAAVSSTLTGATVTGPSGSPVSFSVDLNGVNPKNGDKLSVQFTLPDGSTEQIDLTASTATPTPVGSFAIDPGNPNVVPVVPPDPNITATNLNTALNTAIKKLAGTSLVAASAITAGDNFFNTAGSATANVAATGNLRSYTSTTGTGSVALQDSALAIASTTTSLDSSATPHLNGTILNALANAPTGTTLTITGASGAHTITFDPTVTTVTTTASGNTTIGLASGSAAKVSDILNAIATAAGIPAANVTLSAGGNIQIATGTGTDVAVTGGAAATALGLSSVTRGSVASTPPITGSTVLSGTATTGGPEVLSAAFQAGSAGPPAVNPDTITVNGQTLTFVASGASGPNQINITDNITTLLGKIDQITGTTKPSTIHGGVITISTDDPGSLNITSSNSTAFAALGFTTSPVTAAKAPLRVGSSPLGSATTLVNGSATTVQWYLGNDGPGSPRSTAMARVDDSVTVQYGAQANEDAIRKELQAVAVFGTFSTSPTGQYSGGQVAALSLRVTQALTKQPGQQRIEDIQTDIAMAQNTMKDASSRQTQAKAQLQTIIDQAESASPDQVASEILSLQNALQASYQVTSNLAQLSLVKFL</sequence>
<proteinExistence type="predicted"/>
<dbReference type="InterPro" id="IPR001492">
    <property type="entry name" value="Flagellin"/>
</dbReference>
<protein>
    <submittedName>
        <fullName evidence="1">Flagellar hook associated protein</fullName>
    </submittedName>
</protein>
<dbReference type="GO" id="GO:0005198">
    <property type="term" value="F:structural molecule activity"/>
    <property type="evidence" value="ECO:0007669"/>
    <property type="project" value="InterPro"/>
</dbReference>
<evidence type="ECO:0000313" key="2">
    <source>
        <dbReference type="Proteomes" id="UP000193553"/>
    </source>
</evidence>
<keyword evidence="1" id="KW-0282">Flagellum</keyword>
<dbReference type="GO" id="GO:0009288">
    <property type="term" value="C:bacterial-type flagellum"/>
    <property type="evidence" value="ECO:0007669"/>
    <property type="project" value="InterPro"/>
</dbReference>
<gene>
    <name evidence="1" type="ORF">BSZ18_01065</name>
</gene>
<name>A0A1X3GU18_9BRAD</name>
<organism evidence="1 2">
    <name type="scientific">Bradyrhizobium canariense</name>
    <dbReference type="NCBI Taxonomy" id="255045"/>
    <lineage>
        <taxon>Bacteria</taxon>
        <taxon>Pseudomonadati</taxon>
        <taxon>Pseudomonadota</taxon>
        <taxon>Alphaproteobacteria</taxon>
        <taxon>Hyphomicrobiales</taxon>
        <taxon>Nitrobacteraceae</taxon>
        <taxon>Bradyrhizobium</taxon>
    </lineage>
</organism>
<dbReference type="EMBL" id="NAFI01000117">
    <property type="protein sequence ID" value="OSJ19044.1"/>
    <property type="molecule type" value="Genomic_DNA"/>
</dbReference>
<dbReference type="SUPFAM" id="SSF64518">
    <property type="entry name" value="Phase 1 flagellin"/>
    <property type="match status" value="2"/>
</dbReference>
<dbReference type="OrthoDB" id="7312911at2"/>
<comment type="caution">
    <text evidence="1">The sequence shown here is derived from an EMBL/GenBank/DDBJ whole genome shotgun (WGS) entry which is preliminary data.</text>
</comment>
<reference evidence="1 2" key="1">
    <citation type="submission" date="2017-03" db="EMBL/GenBank/DDBJ databases">
        <title>Whole genome sequences of fourteen strains of Bradyrhizobium canariense and one strain of Bradyrhizobium japonicum isolated from Lupinus (Papilionoideae: Genisteae) species in Algeria.</title>
        <authorList>
            <person name="Crovadore J."/>
            <person name="Chekireb D."/>
            <person name="Brachmann A."/>
            <person name="Chablais R."/>
            <person name="Cochard B."/>
            <person name="Lefort F."/>
        </authorList>
    </citation>
    <scope>NUCLEOTIDE SEQUENCE [LARGE SCALE GENOMIC DNA]</scope>
    <source>
        <strain evidence="1 2">UBMA195</strain>
    </source>
</reference>
<accession>A0A1X3GU18</accession>
<keyword evidence="1" id="KW-0966">Cell projection</keyword>
<dbReference type="PANTHER" id="PTHR42792:SF1">
    <property type="entry name" value="FLAGELLAR HOOK-ASSOCIATED PROTEIN 3"/>
    <property type="match status" value="1"/>
</dbReference>
<evidence type="ECO:0000313" key="1">
    <source>
        <dbReference type="EMBL" id="OSJ19044.1"/>
    </source>
</evidence>
<dbReference type="RefSeq" id="WP_085357248.1">
    <property type="nucleotide sequence ID" value="NZ_NAFD01000129.1"/>
</dbReference>